<evidence type="ECO:0000313" key="1">
    <source>
        <dbReference type="EMBL" id="KAH1107174.1"/>
    </source>
</evidence>
<dbReference type="AlphaFoldDB" id="A0A9D4ACH9"/>
<gene>
    <name evidence="1" type="ORF">J1N35_010942</name>
</gene>
<reference evidence="1 2" key="1">
    <citation type="journal article" date="2021" name="Plant Biotechnol. J.">
        <title>Multi-omics assisted identification of the key and species-specific regulatory components of drought-tolerant mechanisms in Gossypium stocksii.</title>
        <authorList>
            <person name="Yu D."/>
            <person name="Ke L."/>
            <person name="Zhang D."/>
            <person name="Wu Y."/>
            <person name="Sun Y."/>
            <person name="Mei J."/>
            <person name="Sun J."/>
            <person name="Sun Y."/>
        </authorList>
    </citation>
    <scope>NUCLEOTIDE SEQUENCE [LARGE SCALE GENOMIC DNA]</scope>
    <source>
        <strain evidence="2">cv. E1</strain>
        <tissue evidence="1">Leaf</tissue>
    </source>
</reference>
<accession>A0A9D4ACH9</accession>
<keyword evidence="2" id="KW-1185">Reference proteome</keyword>
<dbReference type="EMBL" id="JAIQCV010000004">
    <property type="protein sequence ID" value="KAH1107174.1"/>
    <property type="molecule type" value="Genomic_DNA"/>
</dbReference>
<name>A0A9D4ACH9_9ROSI</name>
<sequence length="55" mass="6541">MAIDIIASDDRSFSAIHEQIHNDSRYILHFKVQLMVHILSLFFHQMKKFPALEEK</sequence>
<dbReference type="Proteomes" id="UP000828251">
    <property type="component" value="Unassembled WGS sequence"/>
</dbReference>
<proteinExistence type="predicted"/>
<evidence type="ECO:0000313" key="2">
    <source>
        <dbReference type="Proteomes" id="UP000828251"/>
    </source>
</evidence>
<protein>
    <submittedName>
        <fullName evidence="1">Uncharacterized protein</fullName>
    </submittedName>
</protein>
<feature type="non-terminal residue" evidence="1">
    <location>
        <position position="55"/>
    </location>
</feature>
<comment type="caution">
    <text evidence="1">The sequence shown here is derived from an EMBL/GenBank/DDBJ whole genome shotgun (WGS) entry which is preliminary data.</text>
</comment>
<organism evidence="1 2">
    <name type="scientific">Gossypium stocksii</name>
    <dbReference type="NCBI Taxonomy" id="47602"/>
    <lineage>
        <taxon>Eukaryota</taxon>
        <taxon>Viridiplantae</taxon>
        <taxon>Streptophyta</taxon>
        <taxon>Embryophyta</taxon>
        <taxon>Tracheophyta</taxon>
        <taxon>Spermatophyta</taxon>
        <taxon>Magnoliopsida</taxon>
        <taxon>eudicotyledons</taxon>
        <taxon>Gunneridae</taxon>
        <taxon>Pentapetalae</taxon>
        <taxon>rosids</taxon>
        <taxon>malvids</taxon>
        <taxon>Malvales</taxon>
        <taxon>Malvaceae</taxon>
        <taxon>Malvoideae</taxon>
        <taxon>Gossypium</taxon>
    </lineage>
</organism>